<dbReference type="Gene3D" id="3.40.50.880">
    <property type="match status" value="1"/>
</dbReference>
<dbReference type="AlphaFoldDB" id="A0A848L389"/>
<dbReference type="PANTHER" id="PTHR42695:SF5">
    <property type="entry name" value="GLUTAMINE AMIDOTRANSFERASE YLR126C-RELATED"/>
    <property type="match status" value="1"/>
</dbReference>
<gene>
    <name evidence="2" type="ORF">HH308_12950</name>
</gene>
<dbReference type="CDD" id="cd01741">
    <property type="entry name" value="GATase1_1"/>
    <property type="match status" value="1"/>
</dbReference>
<dbReference type="InterPro" id="IPR044992">
    <property type="entry name" value="ChyE-like"/>
</dbReference>
<keyword evidence="3" id="KW-1185">Reference proteome</keyword>
<evidence type="ECO:0000313" key="3">
    <source>
        <dbReference type="Proteomes" id="UP000550729"/>
    </source>
</evidence>
<keyword evidence="2" id="KW-0808">Transferase</keyword>
<sequence>MWRPLRSTTVADAPFLLLSIRRESDAADDEFQSVKRLAGLDDSSLRRINVSHEPLGKIDLGDWSGIVLGGGSFDVSDPDESKSDTQKRAEAELFELLTRIVDIDFPFIGFGYSVGLLGAIIGATIDRAHSEPFGGLTVTLTDEGMRDPLFEPMPTEFDAYGGHQAAATALPPDAVSLASSPDCPIQAFRVGVNVYVTQFHPELDLDGLRTRIGAYRNHGYVAPEAADELKSDARRFDVVHPSGILKRFAERYARRR</sequence>
<dbReference type="GO" id="GO:0005829">
    <property type="term" value="C:cytosol"/>
    <property type="evidence" value="ECO:0007669"/>
    <property type="project" value="TreeGrafter"/>
</dbReference>
<keyword evidence="2" id="KW-0315">Glutamine amidotransferase</keyword>
<reference evidence="2 3" key="1">
    <citation type="submission" date="2020-04" db="EMBL/GenBank/DDBJ databases">
        <title>Gordonia sp. nov. TBRC 11910.</title>
        <authorList>
            <person name="Suriyachadkun C."/>
        </authorList>
    </citation>
    <scope>NUCLEOTIDE SEQUENCE [LARGE SCALE GENOMIC DNA]</scope>
    <source>
        <strain evidence="2 3">TBRC 11910</strain>
    </source>
</reference>
<name>A0A848L389_9ACTN</name>
<dbReference type="SUPFAM" id="SSF52317">
    <property type="entry name" value="Class I glutamine amidotransferase-like"/>
    <property type="match status" value="1"/>
</dbReference>
<dbReference type="InterPro" id="IPR017926">
    <property type="entry name" value="GATASE"/>
</dbReference>
<protein>
    <submittedName>
        <fullName evidence="2">Glutamine amidotransferase</fullName>
    </submittedName>
</protein>
<dbReference type="PANTHER" id="PTHR42695">
    <property type="entry name" value="GLUTAMINE AMIDOTRANSFERASE YLR126C-RELATED"/>
    <property type="match status" value="1"/>
</dbReference>
<dbReference type="InterPro" id="IPR029062">
    <property type="entry name" value="Class_I_gatase-like"/>
</dbReference>
<proteinExistence type="predicted"/>
<evidence type="ECO:0000313" key="2">
    <source>
        <dbReference type="EMBL" id="NMO02118.1"/>
    </source>
</evidence>
<feature type="domain" description="Glutamine amidotransferase" evidence="1">
    <location>
        <begin position="60"/>
        <end position="205"/>
    </location>
</feature>
<dbReference type="Pfam" id="PF00117">
    <property type="entry name" value="GATase"/>
    <property type="match status" value="1"/>
</dbReference>
<dbReference type="Proteomes" id="UP000550729">
    <property type="component" value="Unassembled WGS sequence"/>
</dbReference>
<dbReference type="EMBL" id="JABBNB010000011">
    <property type="protein sequence ID" value="NMO02118.1"/>
    <property type="molecule type" value="Genomic_DNA"/>
</dbReference>
<accession>A0A848L389</accession>
<organism evidence="2 3">
    <name type="scientific">Gordonia asplenii</name>
    <dbReference type="NCBI Taxonomy" id="2725283"/>
    <lineage>
        <taxon>Bacteria</taxon>
        <taxon>Bacillati</taxon>
        <taxon>Actinomycetota</taxon>
        <taxon>Actinomycetes</taxon>
        <taxon>Mycobacteriales</taxon>
        <taxon>Gordoniaceae</taxon>
        <taxon>Gordonia</taxon>
    </lineage>
</organism>
<dbReference type="NCBIfam" id="NF005743">
    <property type="entry name" value="PRK07567.1"/>
    <property type="match status" value="1"/>
</dbReference>
<dbReference type="PROSITE" id="PS51273">
    <property type="entry name" value="GATASE_TYPE_1"/>
    <property type="match status" value="1"/>
</dbReference>
<evidence type="ECO:0000259" key="1">
    <source>
        <dbReference type="Pfam" id="PF00117"/>
    </source>
</evidence>
<dbReference type="GO" id="GO:0016740">
    <property type="term" value="F:transferase activity"/>
    <property type="evidence" value="ECO:0007669"/>
    <property type="project" value="UniProtKB-KW"/>
</dbReference>
<comment type="caution">
    <text evidence="2">The sequence shown here is derived from an EMBL/GenBank/DDBJ whole genome shotgun (WGS) entry which is preliminary data.</text>
</comment>